<proteinExistence type="predicted"/>
<evidence type="ECO:0000313" key="4">
    <source>
        <dbReference type="EMBL" id="QIQ21998.1"/>
    </source>
</evidence>
<evidence type="ECO:0000256" key="1">
    <source>
        <dbReference type="ARBA" id="ARBA00023125"/>
    </source>
</evidence>
<organism evidence="4 5">
    <name type="scientific">Zophobihabitans entericus</name>
    <dbReference type="NCBI Taxonomy" id="1635327"/>
    <lineage>
        <taxon>Bacteria</taxon>
        <taxon>Pseudomonadati</taxon>
        <taxon>Pseudomonadota</taxon>
        <taxon>Gammaproteobacteria</taxon>
        <taxon>Orbales</taxon>
        <taxon>Orbaceae</taxon>
        <taxon>Zophobihabitans</taxon>
    </lineage>
</organism>
<gene>
    <name evidence="4" type="ORF">IPMB12_10070</name>
</gene>
<dbReference type="InterPro" id="IPR050624">
    <property type="entry name" value="HTH-type_Tx_Regulator"/>
</dbReference>
<evidence type="ECO:0000313" key="5">
    <source>
        <dbReference type="Proteomes" id="UP000501168"/>
    </source>
</evidence>
<feature type="DNA-binding region" description="H-T-H motif" evidence="2">
    <location>
        <begin position="30"/>
        <end position="49"/>
    </location>
</feature>
<dbReference type="Gene3D" id="1.10.357.10">
    <property type="entry name" value="Tetracycline Repressor, domain 2"/>
    <property type="match status" value="1"/>
</dbReference>
<reference evidence="4 5" key="1">
    <citation type="submission" date="2020-03" db="EMBL/GenBank/DDBJ databases">
        <title>Complete genome sequence of Orbus sp. IPMB12 (BCRC 80908).</title>
        <authorList>
            <person name="Lo W.-S."/>
            <person name="Chang T.-H."/>
            <person name="Kuo C.-H."/>
        </authorList>
    </citation>
    <scope>NUCLEOTIDE SEQUENCE [LARGE SCALE GENOMIC DNA]</scope>
    <source>
        <strain evidence="4 5">IPMB12</strain>
    </source>
</reference>
<evidence type="ECO:0000259" key="3">
    <source>
        <dbReference type="PROSITE" id="PS50977"/>
    </source>
</evidence>
<dbReference type="RefSeq" id="WP_166917295.1">
    <property type="nucleotide sequence ID" value="NZ_CP050253.1"/>
</dbReference>
<dbReference type="InterPro" id="IPR036271">
    <property type="entry name" value="Tet_transcr_reg_TetR-rel_C_sf"/>
</dbReference>
<dbReference type="PANTHER" id="PTHR43479:SF11">
    <property type="entry name" value="ACREF_ENVCD OPERON REPRESSOR-RELATED"/>
    <property type="match status" value="1"/>
</dbReference>
<keyword evidence="5" id="KW-1185">Reference proteome</keyword>
<evidence type="ECO:0000256" key="2">
    <source>
        <dbReference type="PROSITE-ProRule" id="PRU00335"/>
    </source>
</evidence>
<name>A0A6G9ICN8_9GAMM</name>
<dbReference type="Pfam" id="PF17939">
    <property type="entry name" value="TetR_C_30"/>
    <property type="match status" value="1"/>
</dbReference>
<dbReference type="Proteomes" id="UP000501168">
    <property type="component" value="Chromosome"/>
</dbReference>
<feature type="domain" description="HTH tetR-type" evidence="3">
    <location>
        <begin position="7"/>
        <end position="67"/>
    </location>
</feature>
<protein>
    <submittedName>
        <fullName evidence="4">TetR/AcrR family transcriptional regulator</fullName>
    </submittedName>
</protein>
<accession>A0A6G9ICN8</accession>
<dbReference type="PANTHER" id="PTHR43479">
    <property type="entry name" value="ACREF/ENVCD OPERON REPRESSOR-RELATED"/>
    <property type="match status" value="1"/>
</dbReference>
<sequence length="239" mass="27083">MKESKPLKTAEKILNAAEKLFAEYSYNEVSIRQITETAEVKLALAHYHFGSKEELYRTLIKRRIGILSRDRTQLLMKHKESYGKKAIPLEFIVESFIAPYLYNTLNGGDGWRDYAKLVARLLSSGSNLSLSILQEQFDPSAELFLAEIRKSAPKATEQQVQWGFDFLVGAMCNTFAEVDRINSLSSGLCSTEKPEVSCQYLFNFATAGLKAVLSQQPYDFTNTFSELTLIHTADNKKRK</sequence>
<dbReference type="InterPro" id="IPR001647">
    <property type="entry name" value="HTH_TetR"/>
</dbReference>
<dbReference type="SUPFAM" id="SSF46689">
    <property type="entry name" value="Homeodomain-like"/>
    <property type="match status" value="1"/>
</dbReference>
<dbReference type="EMBL" id="CP050253">
    <property type="protein sequence ID" value="QIQ21998.1"/>
    <property type="molecule type" value="Genomic_DNA"/>
</dbReference>
<keyword evidence="1 2" id="KW-0238">DNA-binding</keyword>
<dbReference type="PRINTS" id="PR00455">
    <property type="entry name" value="HTHTETR"/>
</dbReference>
<dbReference type="InParanoid" id="A0A6G9ICN8"/>
<dbReference type="GO" id="GO:0003677">
    <property type="term" value="F:DNA binding"/>
    <property type="evidence" value="ECO:0007669"/>
    <property type="project" value="UniProtKB-UniRule"/>
</dbReference>
<dbReference type="PROSITE" id="PS50977">
    <property type="entry name" value="HTH_TETR_2"/>
    <property type="match status" value="1"/>
</dbReference>
<dbReference type="SUPFAM" id="SSF48498">
    <property type="entry name" value="Tetracyclin repressor-like, C-terminal domain"/>
    <property type="match status" value="1"/>
</dbReference>
<dbReference type="InterPro" id="IPR041586">
    <property type="entry name" value="PsrA_TetR_C"/>
</dbReference>
<dbReference type="KEGG" id="orb:IPMB12_10070"/>
<dbReference type="Pfam" id="PF00440">
    <property type="entry name" value="TetR_N"/>
    <property type="match status" value="1"/>
</dbReference>
<dbReference type="InterPro" id="IPR009057">
    <property type="entry name" value="Homeodomain-like_sf"/>
</dbReference>
<dbReference type="AlphaFoldDB" id="A0A6G9ICN8"/>